<dbReference type="PANTHER" id="PTHR37305">
    <property type="entry name" value="INTEGRAL MEMBRANE PROTEIN-RELATED"/>
    <property type="match status" value="1"/>
</dbReference>
<organism evidence="2 3">
    <name type="scientific">Goekera deserti</name>
    <dbReference type="NCBI Taxonomy" id="2497753"/>
    <lineage>
        <taxon>Bacteria</taxon>
        <taxon>Bacillati</taxon>
        <taxon>Actinomycetota</taxon>
        <taxon>Actinomycetes</taxon>
        <taxon>Geodermatophilales</taxon>
        <taxon>Geodermatophilaceae</taxon>
        <taxon>Goekera</taxon>
    </lineage>
</organism>
<feature type="transmembrane region" description="Helical" evidence="1">
    <location>
        <begin position="127"/>
        <end position="152"/>
    </location>
</feature>
<keyword evidence="1" id="KW-0472">Membrane</keyword>
<keyword evidence="1" id="KW-0812">Transmembrane</keyword>
<proteinExistence type="predicted"/>
<dbReference type="EMBL" id="JAAGWK010000010">
    <property type="protein sequence ID" value="NEL54006.1"/>
    <property type="molecule type" value="Genomic_DNA"/>
</dbReference>
<feature type="transmembrane region" description="Helical" evidence="1">
    <location>
        <begin position="42"/>
        <end position="64"/>
    </location>
</feature>
<reference evidence="2 3" key="1">
    <citation type="submission" date="2020-02" db="EMBL/GenBank/DDBJ databases">
        <title>The whole genome sequence of CPCC 205119.</title>
        <authorList>
            <person name="Jiang Z."/>
        </authorList>
    </citation>
    <scope>NUCLEOTIDE SEQUENCE [LARGE SCALE GENOMIC DNA]</scope>
    <source>
        <strain evidence="2 3">CPCC 205119</strain>
    </source>
</reference>
<protein>
    <submittedName>
        <fullName evidence="2">ABC transporter permease subunit</fullName>
    </submittedName>
</protein>
<dbReference type="RefSeq" id="WP_152729887.1">
    <property type="nucleotide sequence ID" value="NZ_JAABOZ010000002.1"/>
</dbReference>
<dbReference type="PANTHER" id="PTHR37305:SF1">
    <property type="entry name" value="MEMBRANE PROTEIN"/>
    <property type="match status" value="1"/>
</dbReference>
<dbReference type="Proteomes" id="UP000470470">
    <property type="component" value="Unassembled WGS sequence"/>
</dbReference>
<evidence type="ECO:0000313" key="3">
    <source>
        <dbReference type="Proteomes" id="UP000470470"/>
    </source>
</evidence>
<keyword evidence="3" id="KW-1185">Reference proteome</keyword>
<name>A0A7K3WCF7_9ACTN</name>
<feature type="transmembrane region" description="Helical" evidence="1">
    <location>
        <begin position="84"/>
        <end position="106"/>
    </location>
</feature>
<gene>
    <name evidence="2" type="ORF">G1H19_08345</name>
</gene>
<evidence type="ECO:0000313" key="2">
    <source>
        <dbReference type="EMBL" id="NEL54006.1"/>
    </source>
</evidence>
<keyword evidence="1" id="KW-1133">Transmembrane helix</keyword>
<accession>A0A7K3WCF7</accession>
<comment type="caution">
    <text evidence="2">The sequence shown here is derived from an EMBL/GenBank/DDBJ whole genome shotgun (WGS) entry which is preliminary data.</text>
</comment>
<feature type="transmembrane region" description="Helical" evidence="1">
    <location>
        <begin position="251"/>
        <end position="272"/>
    </location>
</feature>
<dbReference type="Pfam" id="PF12679">
    <property type="entry name" value="ABC2_membrane_2"/>
    <property type="match status" value="1"/>
</dbReference>
<evidence type="ECO:0000256" key="1">
    <source>
        <dbReference type="SAM" id="Phobius"/>
    </source>
</evidence>
<dbReference type="GO" id="GO:0140359">
    <property type="term" value="F:ABC-type transporter activity"/>
    <property type="evidence" value="ECO:0007669"/>
    <property type="project" value="InterPro"/>
</dbReference>
<dbReference type="AlphaFoldDB" id="A0A7K3WCF7"/>
<dbReference type="GO" id="GO:0005886">
    <property type="term" value="C:plasma membrane"/>
    <property type="evidence" value="ECO:0007669"/>
    <property type="project" value="UniProtKB-SubCell"/>
</dbReference>
<sequence length="277" mass="28092">MSTDTIRTPPTGRTTTGSAPRVTAAGLLRGEWLKLRSLRSTWWTLGAGLLLMVGLGALISGTYTPGAQGPDGGGAGAVVDPVTLSLSGSGIAQLLVAVLGVLVVSGEYSSGTVRGTFAAVPRRWPVVAAKAAVLGGVLLVTTTIAAFAAFSLGQVTYGSGAATLSTDGALRVVVGTGLYLTGVGLLAMAITWLLRSTAASIATVVVLMLVLPAISGLLPDSWGDVLEKWLPTQAGSAIMTLVTDSTMFSPWAGLAVMVGWVALLFAAGTALLRRRDV</sequence>
<feature type="transmembrane region" description="Helical" evidence="1">
    <location>
        <begin position="201"/>
        <end position="218"/>
    </location>
</feature>
<feature type="transmembrane region" description="Helical" evidence="1">
    <location>
        <begin position="172"/>
        <end position="194"/>
    </location>
</feature>